<dbReference type="RefSeq" id="WP_203715877.1">
    <property type="nucleotide sequence ID" value="NZ_BONE01000037.1"/>
</dbReference>
<feature type="transmembrane region" description="Helical" evidence="2">
    <location>
        <begin position="70"/>
        <end position="91"/>
    </location>
</feature>
<feature type="compositionally biased region" description="Low complexity" evidence="1">
    <location>
        <begin position="124"/>
        <end position="143"/>
    </location>
</feature>
<organism evidence="3 4">
    <name type="scientific">Asanoa siamensis</name>
    <dbReference type="NCBI Taxonomy" id="926357"/>
    <lineage>
        <taxon>Bacteria</taxon>
        <taxon>Bacillati</taxon>
        <taxon>Actinomycetota</taxon>
        <taxon>Actinomycetes</taxon>
        <taxon>Micromonosporales</taxon>
        <taxon>Micromonosporaceae</taxon>
        <taxon>Asanoa</taxon>
    </lineage>
</organism>
<evidence type="ECO:0000313" key="3">
    <source>
        <dbReference type="EMBL" id="GIF74995.1"/>
    </source>
</evidence>
<feature type="region of interest" description="Disordered" evidence="1">
    <location>
        <begin position="97"/>
        <end position="195"/>
    </location>
</feature>
<keyword evidence="2" id="KW-0812">Transmembrane</keyword>
<evidence type="ECO:0008006" key="5">
    <source>
        <dbReference type="Google" id="ProtNLM"/>
    </source>
</evidence>
<gene>
    <name evidence="3" type="ORF">Asi02nite_45130</name>
</gene>
<accession>A0ABQ4CUP9</accession>
<keyword evidence="2" id="KW-1133">Transmembrane helix</keyword>
<sequence length="195" mass="19137">MADPRDDAALDRMLDGGPLPPALAALRAPAHPAELRGEEAAVAAFRAAREPGPVATPAAARRARIVGRALAVKLAVAGAVLAGGGLAVAAATGTLPVQSPVRPATTDPTGPARPGGVVNEPGRAPHAPAGVTPPATPGPTTHGPGNGHSNGNGNGWGRGHGSGKPSKDPKPTKEPKASKEPKGPKDKPTVPPGQS</sequence>
<feature type="compositionally biased region" description="Gly residues" evidence="1">
    <location>
        <begin position="144"/>
        <end position="162"/>
    </location>
</feature>
<keyword evidence="4" id="KW-1185">Reference proteome</keyword>
<evidence type="ECO:0000256" key="2">
    <source>
        <dbReference type="SAM" id="Phobius"/>
    </source>
</evidence>
<name>A0ABQ4CUP9_9ACTN</name>
<evidence type="ECO:0000256" key="1">
    <source>
        <dbReference type="SAM" id="MobiDB-lite"/>
    </source>
</evidence>
<reference evidence="3 4" key="1">
    <citation type="submission" date="2021-01" db="EMBL/GenBank/DDBJ databases">
        <title>Whole genome shotgun sequence of Asanoa siamensis NBRC 107932.</title>
        <authorList>
            <person name="Komaki H."/>
            <person name="Tamura T."/>
        </authorList>
    </citation>
    <scope>NUCLEOTIDE SEQUENCE [LARGE SCALE GENOMIC DNA]</scope>
    <source>
        <strain evidence="3 4">NBRC 107932</strain>
    </source>
</reference>
<keyword evidence="2" id="KW-0472">Membrane</keyword>
<feature type="compositionally biased region" description="Basic and acidic residues" evidence="1">
    <location>
        <begin position="165"/>
        <end position="188"/>
    </location>
</feature>
<comment type="caution">
    <text evidence="3">The sequence shown here is derived from an EMBL/GenBank/DDBJ whole genome shotgun (WGS) entry which is preliminary data.</text>
</comment>
<proteinExistence type="predicted"/>
<dbReference type="EMBL" id="BONE01000037">
    <property type="protein sequence ID" value="GIF74995.1"/>
    <property type="molecule type" value="Genomic_DNA"/>
</dbReference>
<dbReference type="Proteomes" id="UP000604117">
    <property type="component" value="Unassembled WGS sequence"/>
</dbReference>
<protein>
    <recommendedName>
        <fullName evidence="5">Translation initiation factor IF-2</fullName>
    </recommendedName>
</protein>
<evidence type="ECO:0000313" key="4">
    <source>
        <dbReference type="Proteomes" id="UP000604117"/>
    </source>
</evidence>